<dbReference type="EC" id="2.3.1.39" evidence="1"/>
<gene>
    <name evidence="6" type="ORF">RQX22_15400</name>
</gene>
<evidence type="ECO:0000256" key="3">
    <source>
        <dbReference type="ARBA" id="ARBA00023315"/>
    </source>
</evidence>
<evidence type="ECO:0000256" key="1">
    <source>
        <dbReference type="ARBA" id="ARBA00013258"/>
    </source>
</evidence>
<dbReference type="SUPFAM" id="SSF52151">
    <property type="entry name" value="FabD/lysophospholipase-like"/>
    <property type="match status" value="1"/>
</dbReference>
<keyword evidence="7" id="KW-1185">Reference proteome</keyword>
<dbReference type="PANTHER" id="PTHR42681">
    <property type="entry name" value="MALONYL-COA-ACYL CARRIER PROTEIN TRANSACYLASE, MITOCHONDRIAL"/>
    <property type="match status" value="1"/>
</dbReference>
<dbReference type="InterPro" id="IPR050858">
    <property type="entry name" value="Mal-CoA-ACP_Trans/PKS_FabD"/>
</dbReference>
<dbReference type="SMART" id="SM00827">
    <property type="entry name" value="PKS_AT"/>
    <property type="match status" value="1"/>
</dbReference>
<comment type="caution">
    <text evidence="6">The sequence shown here is derived from an EMBL/GenBank/DDBJ whole genome shotgun (WGS) entry which is preliminary data.</text>
</comment>
<evidence type="ECO:0000313" key="6">
    <source>
        <dbReference type="EMBL" id="MDT9600345.1"/>
    </source>
</evidence>
<dbReference type="InterPro" id="IPR014043">
    <property type="entry name" value="Acyl_transferase_dom"/>
</dbReference>
<dbReference type="InterPro" id="IPR016035">
    <property type="entry name" value="Acyl_Trfase/lysoPLipase"/>
</dbReference>
<accession>A0ABU3QAA5</accession>
<protein>
    <recommendedName>
        <fullName evidence="1">[acyl-carrier-protein] S-malonyltransferase</fullName>
        <ecNumber evidence="1">2.3.1.39</ecNumber>
    </recommendedName>
</protein>
<comment type="catalytic activity">
    <reaction evidence="4">
        <text>holo-[ACP] + malonyl-CoA = malonyl-[ACP] + CoA</text>
        <dbReference type="Rhea" id="RHEA:41792"/>
        <dbReference type="Rhea" id="RHEA-COMP:9623"/>
        <dbReference type="Rhea" id="RHEA-COMP:9685"/>
        <dbReference type="ChEBI" id="CHEBI:57287"/>
        <dbReference type="ChEBI" id="CHEBI:57384"/>
        <dbReference type="ChEBI" id="CHEBI:64479"/>
        <dbReference type="ChEBI" id="CHEBI:78449"/>
        <dbReference type="EC" id="2.3.1.39"/>
    </reaction>
</comment>
<organism evidence="6 7">
    <name type="scientific">Sphingosinicella rhizophila</name>
    <dbReference type="NCBI Taxonomy" id="3050082"/>
    <lineage>
        <taxon>Bacteria</taxon>
        <taxon>Pseudomonadati</taxon>
        <taxon>Pseudomonadota</taxon>
        <taxon>Alphaproteobacteria</taxon>
        <taxon>Sphingomonadales</taxon>
        <taxon>Sphingosinicellaceae</taxon>
        <taxon>Sphingosinicella</taxon>
    </lineage>
</organism>
<dbReference type="RefSeq" id="WP_315727441.1">
    <property type="nucleotide sequence ID" value="NZ_JAVUPU010000008.1"/>
</dbReference>
<evidence type="ECO:0000256" key="2">
    <source>
        <dbReference type="ARBA" id="ARBA00022679"/>
    </source>
</evidence>
<evidence type="ECO:0000259" key="5">
    <source>
        <dbReference type="SMART" id="SM00827"/>
    </source>
</evidence>
<feature type="domain" description="Malonyl-CoA:ACP transacylase (MAT)" evidence="5">
    <location>
        <begin position="11"/>
        <end position="322"/>
    </location>
</feature>
<name>A0ABU3QAA5_9SPHN</name>
<dbReference type="Gene3D" id="3.40.366.10">
    <property type="entry name" value="Malonyl-Coenzyme A Acyl Carrier Protein, domain 2"/>
    <property type="match status" value="2"/>
</dbReference>
<keyword evidence="2" id="KW-0808">Transferase</keyword>
<evidence type="ECO:0000256" key="4">
    <source>
        <dbReference type="ARBA" id="ARBA00048462"/>
    </source>
</evidence>
<sequence length="348" mass="37808">MAEGKLSALVVCPGRGTYNKAELGYLRRHHADKRELLRTADRIRAERGEPTVSDLDGADRYSVGTYSRGDVASPLIFTAAYADFLDIDRSRFDIAAVTGNSMGWYIALACAGAVDMERGFAIVDAMGDNSQAGAPGGQVLVSLVDEDWREVPGLRASLGALAEEIGGRPDHALFLSIDLAGMLVFAGNEAGLAALLAERPDMPGREPLRLANHGPFHSRLMQESSNRALARFTPEWFDTPEIPMVDGRGHIWRPFASKAEDLAAYTFATQILETYDFARAIQVAVREHAPDRIILLGPGDTLGGAIAQALIGIQWLGLRSKSDFQDLQVSRPFLLSMGREEQRASVVL</sequence>
<dbReference type="PANTHER" id="PTHR42681:SF1">
    <property type="entry name" value="MALONYL-COA-ACYL CARRIER PROTEIN TRANSACYLASE, MITOCHONDRIAL"/>
    <property type="match status" value="1"/>
</dbReference>
<dbReference type="EMBL" id="JAVUPU010000008">
    <property type="protein sequence ID" value="MDT9600345.1"/>
    <property type="molecule type" value="Genomic_DNA"/>
</dbReference>
<proteinExistence type="predicted"/>
<dbReference type="Proteomes" id="UP001259572">
    <property type="component" value="Unassembled WGS sequence"/>
</dbReference>
<reference evidence="6 7" key="1">
    <citation type="submission" date="2023-05" db="EMBL/GenBank/DDBJ databases">
        <authorList>
            <person name="Guo Y."/>
        </authorList>
    </citation>
    <scope>NUCLEOTIDE SEQUENCE [LARGE SCALE GENOMIC DNA]</scope>
    <source>
        <strain evidence="6 7">GR2756</strain>
    </source>
</reference>
<dbReference type="InterPro" id="IPR001227">
    <property type="entry name" value="Ac_transferase_dom_sf"/>
</dbReference>
<evidence type="ECO:0000313" key="7">
    <source>
        <dbReference type="Proteomes" id="UP001259572"/>
    </source>
</evidence>
<keyword evidence="3" id="KW-0012">Acyltransferase</keyword>